<evidence type="ECO:0000313" key="3">
    <source>
        <dbReference type="Proteomes" id="UP000799421"/>
    </source>
</evidence>
<proteinExistence type="predicted"/>
<protein>
    <recommendedName>
        <fullName evidence="4">Atrophin-1 multi-domain protein</fullName>
    </recommendedName>
</protein>
<dbReference type="EMBL" id="MU005988">
    <property type="protein sequence ID" value="KAF2859817.1"/>
    <property type="molecule type" value="Genomic_DNA"/>
</dbReference>
<name>A0A6A7BXV0_9PEZI</name>
<organism evidence="2 3">
    <name type="scientific">Piedraia hortae CBS 480.64</name>
    <dbReference type="NCBI Taxonomy" id="1314780"/>
    <lineage>
        <taxon>Eukaryota</taxon>
        <taxon>Fungi</taxon>
        <taxon>Dikarya</taxon>
        <taxon>Ascomycota</taxon>
        <taxon>Pezizomycotina</taxon>
        <taxon>Dothideomycetes</taxon>
        <taxon>Dothideomycetidae</taxon>
        <taxon>Capnodiales</taxon>
        <taxon>Piedraiaceae</taxon>
        <taxon>Piedraia</taxon>
    </lineage>
</organism>
<evidence type="ECO:0000256" key="1">
    <source>
        <dbReference type="SAM" id="SignalP"/>
    </source>
</evidence>
<evidence type="ECO:0008006" key="4">
    <source>
        <dbReference type="Google" id="ProtNLM"/>
    </source>
</evidence>
<dbReference type="OrthoDB" id="15421at2759"/>
<feature type="signal peptide" evidence="1">
    <location>
        <begin position="1"/>
        <end position="20"/>
    </location>
</feature>
<keyword evidence="3" id="KW-1185">Reference proteome</keyword>
<feature type="chain" id="PRO_5025543310" description="Atrophin-1 multi-domain protein" evidence="1">
    <location>
        <begin position="21"/>
        <end position="476"/>
    </location>
</feature>
<dbReference type="AlphaFoldDB" id="A0A6A7BXV0"/>
<keyword evidence="1" id="KW-0732">Signal</keyword>
<dbReference type="Proteomes" id="UP000799421">
    <property type="component" value="Unassembled WGS sequence"/>
</dbReference>
<sequence>MTSVMIRSLLLLAVSSKSLAAPVEDKLVKRAISYGTFDNPFSASSLWNSVPIKPVLGSYRIPDTSTGWYPTIDDGDYSIGVFKTSASDPSQKILPIDSNGINDPDAEVSLPSVTLPHFPSNALSPNGTDGSVAIHDLTSGRIYSFWQLRQDGSNWKAQQVSWGWQNGTGWGDPALYFQGASASGSPNGAGLIRAAEYARRDDPMYYHALTMTLADNALAGKDGHGVYTWPATSADSWGAQSGQIREGDRLLLPSTFDVTKLRSKELRKVARTLQKYGAYVVDRNDNTPFTIGVQLGLNYEIADKAMDWNNYVASGVPDDLNKVRRALAPMTSCDGYTTGDNKVIKPVVGRDVNLQSMRGPWTLVSGSTAGTFDTFGQRVVFPKGNTVMTGWGISDRVSWGPPKTGEKLRMTAYGSSGASIQLQVSTGSTKLVDTGALTNGKTKDFPWPSGADLNPVWTIKSGSAANGWVSVDLRRV</sequence>
<gene>
    <name evidence="2" type="ORF">K470DRAFT_258499</name>
</gene>
<accession>A0A6A7BXV0</accession>
<reference evidence="2" key="1">
    <citation type="journal article" date="2020" name="Stud. Mycol.">
        <title>101 Dothideomycetes genomes: a test case for predicting lifestyles and emergence of pathogens.</title>
        <authorList>
            <person name="Haridas S."/>
            <person name="Albert R."/>
            <person name="Binder M."/>
            <person name="Bloem J."/>
            <person name="Labutti K."/>
            <person name="Salamov A."/>
            <person name="Andreopoulos B."/>
            <person name="Baker S."/>
            <person name="Barry K."/>
            <person name="Bills G."/>
            <person name="Bluhm B."/>
            <person name="Cannon C."/>
            <person name="Castanera R."/>
            <person name="Culley D."/>
            <person name="Daum C."/>
            <person name="Ezra D."/>
            <person name="Gonzalez J."/>
            <person name="Henrissat B."/>
            <person name="Kuo A."/>
            <person name="Liang C."/>
            <person name="Lipzen A."/>
            <person name="Lutzoni F."/>
            <person name="Magnuson J."/>
            <person name="Mondo S."/>
            <person name="Nolan M."/>
            <person name="Ohm R."/>
            <person name="Pangilinan J."/>
            <person name="Park H.-J."/>
            <person name="Ramirez L."/>
            <person name="Alfaro M."/>
            <person name="Sun H."/>
            <person name="Tritt A."/>
            <person name="Yoshinaga Y."/>
            <person name="Zwiers L.-H."/>
            <person name="Turgeon B."/>
            <person name="Goodwin S."/>
            <person name="Spatafora J."/>
            <person name="Crous P."/>
            <person name="Grigoriev I."/>
        </authorList>
    </citation>
    <scope>NUCLEOTIDE SEQUENCE</scope>
    <source>
        <strain evidence="2">CBS 480.64</strain>
    </source>
</reference>
<evidence type="ECO:0000313" key="2">
    <source>
        <dbReference type="EMBL" id="KAF2859817.1"/>
    </source>
</evidence>